<feature type="transmembrane region" description="Helical" evidence="1">
    <location>
        <begin position="7"/>
        <end position="24"/>
    </location>
</feature>
<evidence type="ECO:0000256" key="1">
    <source>
        <dbReference type="SAM" id="Phobius"/>
    </source>
</evidence>
<accession>A0A4R8MVV2</accession>
<gene>
    <name evidence="2" type="ORF">CLV96_0170</name>
</gene>
<dbReference type="AlphaFoldDB" id="A0A4R8MVV2"/>
<dbReference type="OrthoDB" id="345553at2"/>
<protein>
    <recommendedName>
        <fullName evidence="4">Dolichyl-phosphate-mannose-protein mannosyltransferase</fullName>
    </recommendedName>
</protein>
<feature type="transmembrane region" description="Helical" evidence="1">
    <location>
        <begin position="97"/>
        <end position="122"/>
    </location>
</feature>
<feature type="transmembrane region" description="Helical" evidence="1">
    <location>
        <begin position="286"/>
        <end position="306"/>
    </location>
</feature>
<evidence type="ECO:0000313" key="3">
    <source>
        <dbReference type="Proteomes" id="UP000294684"/>
    </source>
</evidence>
<keyword evidence="3" id="KW-1185">Reference proteome</keyword>
<feature type="transmembrane region" description="Helical" evidence="1">
    <location>
        <begin position="340"/>
        <end position="359"/>
    </location>
</feature>
<dbReference type="STRING" id="1193051.LEP1GSC017_3798"/>
<keyword evidence="1" id="KW-1133">Transmembrane helix</keyword>
<feature type="transmembrane region" description="Helical" evidence="1">
    <location>
        <begin position="204"/>
        <end position="220"/>
    </location>
</feature>
<proteinExistence type="predicted"/>
<dbReference type="GeneID" id="79825528"/>
<feature type="transmembrane region" description="Helical" evidence="1">
    <location>
        <begin position="134"/>
        <end position="153"/>
    </location>
</feature>
<evidence type="ECO:0008006" key="4">
    <source>
        <dbReference type="Google" id="ProtNLM"/>
    </source>
</evidence>
<dbReference type="Proteomes" id="UP000294684">
    <property type="component" value="Unassembled WGS sequence"/>
</dbReference>
<dbReference type="NCBIfam" id="NF047440">
    <property type="entry name" value="LA3751_2_3_fam"/>
    <property type="match status" value="1"/>
</dbReference>
<comment type="caution">
    <text evidence="2">The sequence shown here is derived from an EMBL/GenBank/DDBJ whole genome shotgun (WGS) entry which is preliminary data.</text>
</comment>
<feature type="transmembrane region" description="Helical" evidence="1">
    <location>
        <begin position="227"/>
        <end position="244"/>
    </location>
</feature>
<name>A0A4R8MVV2_LEPME</name>
<keyword evidence="1" id="KW-0472">Membrane</keyword>
<dbReference type="RefSeq" id="WP_004783751.1">
    <property type="nucleotide sequence ID" value="NZ_SORO01000001.1"/>
</dbReference>
<dbReference type="InterPro" id="IPR059217">
    <property type="entry name" value="LA3751_2-like"/>
</dbReference>
<sequence>MSFPFRITIYILVLIVPLFYRWKWNDNSVFISSDPEIKYYQVIHNVEGGAAEECFFPAQKLGFDHSMIPFGYPWAFFLKNGNCVFQYPVLFTWIQKLIVSIIGVKWITYIPILFFFFNFCLLDRILNQFEKRGGFLLISVLLIQCMTPVFLSALDYSELTLTNFFFLCAVLSFLEFQKEKQFRYGILLAVAIVFNFQLRPESTIALVLFLAFAFGFANNQWKLTKNLLPYIILSIVLQVFFFIWNQNVYGHPLGMRGLNTVNDMESGGLQRQLLAEWFADLWGNDFKIGIFKGYPILFLSGFSLWWNKKSELRPFLFSGLVFVFLLPILSPYRAGVDIFGMRYFESGIYLLMIGCFLSFTKKINDYRYVLLVLPFLYFSYKSDTRATKQWSSSAKLYHQVMEKIDTIHPDLIVQRGLSLSYLVGISYIKYPQVAVYSNEDWDRVESLIGSKKLRVLYLQWEGNQLVKTEFPSQIWKEKFDVNFTLNPKKFKFKSEHTLAHFKGYLLEESK</sequence>
<organism evidence="2 3">
    <name type="scientific">Leptospira meyeri</name>
    <dbReference type="NCBI Taxonomy" id="29508"/>
    <lineage>
        <taxon>Bacteria</taxon>
        <taxon>Pseudomonadati</taxon>
        <taxon>Spirochaetota</taxon>
        <taxon>Spirochaetia</taxon>
        <taxon>Leptospirales</taxon>
        <taxon>Leptospiraceae</taxon>
        <taxon>Leptospira</taxon>
    </lineage>
</organism>
<reference evidence="2 3" key="1">
    <citation type="submission" date="2019-03" db="EMBL/GenBank/DDBJ databases">
        <title>Genomic Encyclopedia of Archaeal and Bacterial Type Strains, Phase II (KMG-II): from individual species to whole genera.</title>
        <authorList>
            <person name="Goeker M."/>
        </authorList>
    </citation>
    <scope>NUCLEOTIDE SEQUENCE [LARGE SCALE GENOMIC DNA]</scope>
    <source>
        <strain evidence="2 3">DSM 21537</strain>
    </source>
</reference>
<dbReference type="EMBL" id="SORO01000001">
    <property type="protein sequence ID" value="TDY71215.1"/>
    <property type="molecule type" value="Genomic_DNA"/>
</dbReference>
<feature type="transmembrane region" description="Helical" evidence="1">
    <location>
        <begin position="159"/>
        <end position="175"/>
    </location>
</feature>
<keyword evidence="1" id="KW-0812">Transmembrane</keyword>
<feature type="transmembrane region" description="Helical" evidence="1">
    <location>
        <begin position="182"/>
        <end position="198"/>
    </location>
</feature>
<feature type="transmembrane region" description="Helical" evidence="1">
    <location>
        <begin position="315"/>
        <end position="334"/>
    </location>
</feature>
<evidence type="ECO:0000313" key="2">
    <source>
        <dbReference type="EMBL" id="TDY71215.1"/>
    </source>
</evidence>